<dbReference type="Proteomes" id="UP000627292">
    <property type="component" value="Unassembled WGS sequence"/>
</dbReference>
<reference evidence="2" key="2">
    <citation type="submission" date="2020-09" db="EMBL/GenBank/DDBJ databases">
        <authorList>
            <person name="Sun Q."/>
            <person name="Zhou Y."/>
        </authorList>
    </citation>
    <scope>NUCLEOTIDE SEQUENCE</scope>
    <source>
        <strain evidence="2">CGMCC 1.15290</strain>
    </source>
</reference>
<organism evidence="2 3">
    <name type="scientific">Filimonas zeae</name>
    <dbReference type="NCBI Taxonomy" id="1737353"/>
    <lineage>
        <taxon>Bacteria</taxon>
        <taxon>Pseudomonadati</taxon>
        <taxon>Bacteroidota</taxon>
        <taxon>Chitinophagia</taxon>
        <taxon>Chitinophagales</taxon>
        <taxon>Chitinophagaceae</taxon>
        <taxon>Filimonas</taxon>
    </lineage>
</organism>
<dbReference type="Pfam" id="PF04443">
    <property type="entry name" value="LuxE"/>
    <property type="match status" value="1"/>
</dbReference>
<comment type="caution">
    <text evidence="2">The sequence shown here is derived from an EMBL/GenBank/DDBJ whole genome shotgun (WGS) entry which is preliminary data.</text>
</comment>
<keyword evidence="2" id="KW-0808">Transferase</keyword>
<dbReference type="InterPro" id="IPR042099">
    <property type="entry name" value="ANL_N_sf"/>
</dbReference>
<gene>
    <name evidence="2" type="ORF">GCM10011379_16860</name>
</gene>
<accession>A0A917IXA3</accession>
<dbReference type="EMBL" id="BMIB01000002">
    <property type="protein sequence ID" value="GGH64609.1"/>
    <property type="molecule type" value="Genomic_DNA"/>
</dbReference>
<protein>
    <submittedName>
        <fullName evidence="2">Acyltransferase</fullName>
    </submittedName>
</protein>
<keyword evidence="2" id="KW-0012">Acyltransferase</keyword>
<evidence type="ECO:0000313" key="3">
    <source>
        <dbReference type="Proteomes" id="UP000627292"/>
    </source>
</evidence>
<dbReference type="Gene3D" id="3.40.50.12780">
    <property type="entry name" value="N-terminal domain of ligase-like"/>
    <property type="match status" value="1"/>
</dbReference>
<dbReference type="GO" id="GO:0016746">
    <property type="term" value="F:acyltransferase activity"/>
    <property type="evidence" value="ECO:0007669"/>
    <property type="project" value="UniProtKB-KW"/>
</dbReference>
<feature type="domain" description="Acyl-protein synthetase LuxE" evidence="1">
    <location>
        <begin position="8"/>
        <end position="311"/>
    </location>
</feature>
<dbReference type="GO" id="GO:0047474">
    <property type="term" value="F:long-chain fatty acid--protein ligase activity"/>
    <property type="evidence" value="ECO:0007669"/>
    <property type="project" value="InterPro"/>
</dbReference>
<dbReference type="AlphaFoldDB" id="A0A917IXA3"/>
<sequence length="312" mass="35324">MSLPDAALQLFNIQYQRNPVYKQWCDTLKVAPENVQDITQIPFLPVSFFKTRQVVCGSFEPEALFESSGTTQTVNSRHLVKELALYEQSCVAAFEREYGAIAEWCVIGLLPAYLERKNSSLVHMVNQFIAISAVPESGFYLYEYDKLYHTLQQLEARGQKTLLIGVTFGLLDFAEAHTMQLQHTVVMETGGMKGRRRELTREEVHGFLTERLGVPHIHSEYGMTELLSQAYSKGAGLYRCPPWMKIVVRDEEDPLLVREHGRGVINIIDLANRDSCAFIATDDVGIVYEDGSFEVRGRMDVSDIRGCSLLMV</sequence>
<name>A0A917IXA3_9BACT</name>
<evidence type="ECO:0000259" key="1">
    <source>
        <dbReference type="Pfam" id="PF04443"/>
    </source>
</evidence>
<dbReference type="SUPFAM" id="SSF56801">
    <property type="entry name" value="Acetyl-CoA synthetase-like"/>
    <property type="match status" value="1"/>
</dbReference>
<keyword evidence="3" id="KW-1185">Reference proteome</keyword>
<reference evidence="2" key="1">
    <citation type="journal article" date="2014" name="Int. J. Syst. Evol. Microbiol.">
        <title>Complete genome sequence of Corynebacterium casei LMG S-19264T (=DSM 44701T), isolated from a smear-ripened cheese.</title>
        <authorList>
            <consortium name="US DOE Joint Genome Institute (JGI-PGF)"/>
            <person name="Walter F."/>
            <person name="Albersmeier A."/>
            <person name="Kalinowski J."/>
            <person name="Ruckert C."/>
        </authorList>
    </citation>
    <scope>NUCLEOTIDE SEQUENCE</scope>
    <source>
        <strain evidence="2">CGMCC 1.15290</strain>
    </source>
</reference>
<dbReference type="GO" id="GO:0008218">
    <property type="term" value="P:bioluminescence"/>
    <property type="evidence" value="ECO:0007669"/>
    <property type="project" value="InterPro"/>
</dbReference>
<evidence type="ECO:0000313" key="2">
    <source>
        <dbReference type="EMBL" id="GGH64609.1"/>
    </source>
</evidence>
<dbReference type="InterPro" id="IPR007534">
    <property type="entry name" value="LuxE"/>
</dbReference>
<proteinExistence type="predicted"/>